<dbReference type="InterPro" id="IPR045851">
    <property type="entry name" value="AMP-bd_C_sf"/>
</dbReference>
<dbReference type="InterPro" id="IPR006162">
    <property type="entry name" value="Ppantetheine_attach_site"/>
</dbReference>
<dbReference type="Pfam" id="PF00668">
    <property type="entry name" value="Condensation"/>
    <property type="match status" value="1"/>
</dbReference>
<evidence type="ECO:0000259" key="4">
    <source>
        <dbReference type="PROSITE" id="PS50075"/>
    </source>
</evidence>
<dbReference type="InterPro" id="IPR009081">
    <property type="entry name" value="PP-bd_ACP"/>
</dbReference>
<dbReference type="Pfam" id="PF13193">
    <property type="entry name" value="AMP-binding_C"/>
    <property type="match status" value="1"/>
</dbReference>
<dbReference type="Proteomes" id="UP000240971">
    <property type="component" value="Unassembled WGS sequence"/>
</dbReference>
<dbReference type="InterPro" id="IPR025110">
    <property type="entry name" value="AMP-bd_C"/>
</dbReference>
<dbReference type="SMART" id="SM00823">
    <property type="entry name" value="PKS_PP"/>
    <property type="match status" value="2"/>
</dbReference>
<dbReference type="Gene3D" id="3.40.50.980">
    <property type="match status" value="2"/>
</dbReference>
<evidence type="ECO:0000256" key="2">
    <source>
        <dbReference type="ARBA" id="ARBA00022450"/>
    </source>
</evidence>
<dbReference type="InterPro" id="IPR020845">
    <property type="entry name" value="AMP-binding_CS"/>
</dbReference>
<keyword evidence="2" id="KW-0596">Phosphopantetheine</keyword>
<keyword evidence="3" id="KW-0597">Phosphoprotein</keyword>
<dbReference type="SUPFAM" id="SSF47336">
    <property type="entry name" value="ACP-like"/>
    <property type="match status" value="2"/>
</dbReference>
<comment type="cofactor">
    <cofactor evidence="1">
        <name>pantetheine 4'-phosphate</name>
        <dbReference type="ChEBI" id="CHEBI:47942"/>
    </cofactor>
</comment>
<dbReference type="FunFam" id="3.40.50.980:FF:000001">
    <property type="entry name" value="Non-ribosomal peptide synthetase"/>
    <property type="match status" value="1"/>
</dbReference>
<dbReference type="CDD" id="cd19531">
    <property type="entry name" value="LCL_NRPS-like"/>
    <property type="match status" value="1"/>
</dbReference>
<dbReference type="RefSeq" id="WP_146151404.1">
    <property type="nucleotide sequence ID" value="NZ_PYAW01000014.1"/>
</dbReference>
<dbReference type="SUPFAM" id="SSF52777">
    <property type="entry name" value="CoA-dependent acyltransferases"/>
    <property type="match status" value="2"/>
</dbReference>
<dbReference type="GO" id="GO:0031177">
    <property type="term" value="F:phosphopantetheine binding"/>
    <property type="evidence" value="ECO:0007669"/>
    <property type="project" value="InterPro"/>
</dbReference>
<evidence type="ECO:0000313" key="5">
    <source>
        <dbReference type="EMBL" id="PSL42360.1"/>
    </source>
</evidence>
<dbReference type="PROSITE" id="PS50075">
    <property type="entry name" value="CARRIER"/>
    <property type="match status" value="2"/>
</dbReference>
<dbReference type="EMBL" id="PYAW01000014">
    <property type="protein sequence ID" value="PSL42360.1"/>
    <property type="molecule type" value="Genomic_DNA"/>
</dbReference>
<dbReference type="InterPro" id="IPR010071">
    <property type="entry name" value="AA_adenyl_dom"/>
</dbReference>
<keyword evidence="6" id="KW-1185">Reference proteome</keyword>
<comment type="caution">
    <text evidence="5">The sequence shown here is derived from an EMBL/GenBank/DDBJ whole genome shotgun (WGS) entry which is preliminary data.</text>
</comment>
<dbReference type="Gene3D" id="3.30.559.30">
    <property type="entry name" value="Nonribosomal peptide synthetase, condensation domain"/>
    <property type="match status" value="1"/>
</dbReference>
<evidence type="ECO:0000256" key="1">
    <source>
        <dbReference type="ARBA" id="ARBA00001957"/>
    </source>
</evidence>
<dbReference type="NCBIfam" id="TIGR01733">
    <property type="entry name" value="AA-adenyl-dom"/>
    <property type="match status" value="1"/>
</dbReference>
<proteinExistence type="predicted"/>
<accession>A0A2P8H843</accession>
<dbReference type="PANTHER" id="PTHR45527">
    <property type="entry name" value="NONRIBOSOMAL PEPTIDE SYNTHETASE"/>
    <property type="match status" value="1"/>
</dbReference>
<dbReference type="Gene3D" id="1.10.1200.10">
    <property type="entry name" value="ACP-like"/>
    <property type="match status" value="2"/>
</dbReference>
<dbReference type="GO" id="GO:0005829">
    <property type="term" value="C:cytosol"/>
    <property type="evidence" value="ECO:0007669"/>
    <property type="project" value="TreeGrafter"/>
</dbReference>
<dbReference type="CDD" id="cd17646">
    <property type="entry name" value="A_NRPS_AB3403-like"/>
    <property type="match status" value="1"/>
</dbReference>
<dbReference type="PROSITE" id="PS00455">
    <property type="entry name" value="AMP_BINDING"/>
    <property type="match status" value="1"/>
</dbReference>
<feature type="domain" description="Carrier" evidence="4">
    <location>
        <begin position="1193"/>
        <end position="1268"/>
    </location>
</feature>
<dbReference type="InterPro" id="IPR023213">
    <property type="entry name" value="CAT-like_dom_sf"/>
</dbReference>
<name>A0A2P8H843_CHINA</name>
<dbReference type="GO" id="GO:0043041">
    <property type="term" value="P:amino acid activation for nonribosomal peptide biosynthetic process"/>
    <property type="evidence" value="ECO:0007669"/>
    <property type="project" value="TreeGrafter"/>
</dbReference>
<feature type="non-terminal residue" evidence="5">
    <location>
        <position position="1"/>
    </location>
</feature>
<organism evidence="5 6">
    <name type="scientific">Chitinophaga niastensis</name>
    <dbReference type="NCBI Taxonomy" id="536980"/>
    <lineage>
        <taxon>Bacteria</taxon>
        <taxon>Pseudomonadati</taxon>
        <taxon>Bacteroidota</taxon>
        <taxon>Chitinophagia</taxon>
        <taxon>Chitinophagales</taxon>
        <taxon>Chitinophagaceae</taxon>
        <taxon>Chitinophaga</taxon>
    </lineage>
</organism>
<protein>
    <submittedName>
        <fullName evidence="5">Amino acid adenylation domain-containing protein</fullName>
    </submittedName>
</protein>
<feature type="domain" description="Carrier" evidence="4">
    <location>
        <begin position="131"/>
        <end position="206"/>
    </location>
</feature>
<dbReference type="GO" id="GO:0044550">
    <property type="term" value="P:secondary metabolite biosynthetic process"/>
    <property type="evidence" value="ECO:0007669"/>
    <property type="project" value="TreeGrafter"/>
</dbReference>
<dbReference type="Pfam" id="PF00501">
    <property type="entry name" value="AMP-binding"/>
    <property type="match status" value="1"/>
</dbReference>
<dbReference type="GO" id="GO:0003824">
    <property type="term" value="F:catalytic activity"/>
    <property type="evidence" value="ECO:0007669"/>
    <property type="project" value="InterPro"/>
</dbReference>
<dbReference type="FunFam" id="3.40.50.980:FF:000002">
    <property type="entry name" value="Enterobactin synthetase component F"/>
    <property type="match status" value="1"/>
</dbReference>
<sequence>KLYRTGDLVKYSPEGDIVFLGRSDDQVKIRGYRVEPGEISRILNECSLVDQGLVVVKGDNSDSKRLIGYVIPQGDFDRDGIISYLRAIVPEYMVPSLLISITKFPLLANGKIDKRGLPDPDSIDSPTGYIAPQTFLEKELAKIWSVLLEVETIGINDDFFSLGGHSLLAIRLISLIRKQLGVEVVIGDIFDYPTIATLSRQLTLHAGISVVPAIVPAQRPLHIPLSYSQERLWFIDQLEGSVQYHVPVVLRLNGSLHKNALTYALQTIINRHEVLRTVIVQEAGIAYQQLKEKDKWELTVIDNDVFREDEALLQSYIESLITAPFDLSQDYMLRAHLVILGIKEHVLVITLHHIASDGWSTSIIVRELAELYGSYTEARAAALPSLDIQYIDYAIWQRNYLTGPLLVEKLNYWKEKLTGVSMLQLPADYVRPAVQSSRGASSRLLLDKVLSDQLQVLSLQQGATLFMTLLAAFKVLLYRYSGQEDICVGSPTAGRTQQETEGLIGFFVNTLALRSDLGNDPSFISLLQQVKQTTLGAYMHQEVPFEKVVEAVVKNRDMSMHPLFQVLFVMQNVPGIPELRLGTVQLSVAPFEHTTSQFDLTIALAEGPDGLYGSIEYCTDLFSAATINRMIIHFEELLRSIVKSPEIPISALSMLPPDEMHQLLVSQNNTAVDYPQDQVITDLFALQVKRAPGAIAAVFEVSQLTYRELDERSNQLAHYLHNKGVGAETLVPICIDRSLEMIIGIMGILKAGGAYVPIDPEYPLDRIAFMLSDINAALLLTNAAHADQLKSVAGLAEIISLDEQWHYIAQEPLSPVDIVIASHHLAYVIYTSGSTGIPKGVMNEHGGVINRLQWAQDYFNLHSSDVILQKTTFCFDVSVWELLWPLITGARLVFALPDGHKDAGYLKAMIAQHKVTTIHFVPSMLTVFLESISSGDGADLRRVICSGEALAPQQVPAFRDKLPAAELYNLYGPTEAAIDVSYWHASRDINDISIVPIGKPISNTRLYILDKRGNVVPTGVTGELYIGGIQVARGYLNRLELTEEKFIVDPFSLDVTEKMYRTGDLCKWLPDGNIAYVGRVDHQVKVRGYRIELGEIENVLLECKLVSEVVVLANVVNNAVHLPDTRLVAYIVPNGQFDKAGIIAYLKDKLPEYMIPVSFTEIGAIPLTANGKIDRRALPDPGNQALSLHEYVAPASAMEQLLADIWQQLLGLERVGLHDNFFELGGHSLLAMRLISIIRETFNVEMSVKFFFQLPTIESQARHITISRNDSTSHHTDTKIIKL</sequence>
<gene>
    <name evidence="5" type="ORF">CLV51_1141</name>
</gene>
<dbReference type="Gene3D" id="3.30.300.30">
    <property type="match status" value="2"/>
</dbReference>
<dbReference type="FunFam" id="1.10.1200.10:FF:000005">
    <property type="entry name" value="Nonribosomal peptide synthetase 1"/>
    <property type="match status" value="2"/>
</dbReference>
<dbReference type="Gene3D" id="3.30.559.10">
    <property type="entry name" value="Chloramphenicol acetyltransferase-like domain"/>
    <property type="match status" value="1"/>
</dbReference>
<dbReference type="Pfam" id="PF00550">
    <property type="entry name" value="PP-binding"/>
    <property type="match status" value="2"/>
</dbReference>
<dbReference type="FunFam" id="3.40.50.12780:FF:000012">
    <property type="entry name" value="Non-ribosomal peptide synthetase"/>
    <property type="match status" value="1"/>
</dbReference>
<dbReference type="Gene3D" id="2.30.38.10">
    <property type="entry name" value="Luciferase, Domain 3"/>
    <property type="match status" value="2"/>
</dbReference>
<dbReference type="PROSITE" id="PS00012">
    <property type="entry name" value="PHOSPHOPANTETHEINE"/>
    <property type="match status" value="2"/>
</dbReference>
<dbReference type="FunFam" id="2.30.38.10:FF:000001">
    <property type="entry name" value="Non-ribosomal peptide synthetase PvdI"/>
    <property type="match status" value="1"/>
</dbReference>
<dbReference type="InterPro" id="IPR001242">
    <property type="entry name" value="Condensation_dom"/>
</dbReference>
<dbReference type="InterPro" id="IPR020806">
    <property type="entry name" value="PKS_PP-bd"/>
</dbReference>
<dbReference type="PANTHER" id="PTHR45527:SF1">
    <property type="entry name" value="FATTY ACID SYNTHASE"/>
    <property type="match status" value="1"/>
</dbReference>
<dbReference type="InterPro" id="IPR000873">
    <property type="entry name" value="AMP-dep_synth/lig_dom"/>
</dbReference>
<dbReference type="OrthoDB" id="4317020at2"/>
<dbReference type="SUPFAM" id="SSF56801">
    <property type="entry name" value="Acetyl-CoA synthetase-like"/>
    <property type="match status" value="2"/>
</dbReference>
<evidence type="ECO:0000256" key="3">
    <source>
        <dbReference type="ARBA" id="ARBA00022553"/>
    </source>
</evidence>
<dbReference type="InterPro" id="IPR036736">
    <property type="entry name" value="ACP-like_sf"/>
</dbReference>
<reference evidence="5 6" key="1">
    <citation type="submission" date="2018-03" db="EMBL/GenBank/DDBJ databases">
        <title>Genomic Encyclopedia of Archaeal and Bacterial Type Strains, Phase II (KMG-II): from individual species to whole genera.</title>
        <authorList>
            <person name="Goeker M."/>
        </authorList>
    </citation>
    <scope>NUCLEOTIDE SEQUENCE [LARGE SCALE GENOMIC DNA]</scope>
    <source>
        <strain evidence="5 6">DSM 24859</strain>
    </source>
</reference>
<evidence type="ECO:0000313" key="6">
    <source>
        <dbReference type="Proteomes" id="UP000240971"/>
    </source>
</evidence>